<protein>
    <submittedName>
        <fullName evidence="9">Isocitrate/isopropylmalate dehydrogenase</fullName>
    </submittedName>
</protein>
<proteinExistence type="predicted"/>
<gene>
    <name evidence="9" type="ORF">QF030_000896</name>
</gene>
<evidence type="ECO:0000256" key="7">
    <source>
        <dbReference type="SAM" id="MobiDB-lite"/>
    </source>
</evidence>
<dbReference type="PANTHER" id="PTHR43275">
    <property type="entry name" value="D-MALATE DEHYDROGENASE [DECARBOXYLATING]"/>
    <property type="match status" value="1"/>
</dbReference>
<comment type="cofactor">
    <cofactor evidence="2">
        <name>Mg(2+)</name>
        <dbReference type="ChEBI" id="CHEBI:18420"/>
    </cofactor>
</comment>
<comment type="cofactor">
    <cofactor evidence="1">
        <name>Mn(2+)</name>
        <dbReference type="ChEBI" id="CHEBI:29035"/>
    </cofactor>
</comment>
<sequence length="67" mass="7062">MVASNLNADILPDLDSALAGNLGLAASANLNPGRRFPRMFEPVHGAPPRTSRARGRPTRSARSAAPR</sequence>
<organism evidence="9 10">
    <name type="scientific">Streptomyces rishiriensis</name>
    <dbReference type="NCBI Taxonomy" id="68264"/>
    <lineage>
        <taxon>Bacteria</taxon>
        <taxon>Bacillati</taxon>
        <taxon>Actinomycetota</taxon>
        <taxon>Actinomycetes</taxon>
        <taxon>Kitasatosporales</taxon>
        <taxon>Streptomycetaceae</taxon>
        <taxon>Streptomyces</taxon>
    </lineage>
</organism>
<reference evidence="9 10" key="1">
    <citation type="submission" date="2023-07" db="EMBL/GenBank/DDBJ databases">
        <title>Comparative genomics of wheat-associated soil bacteria to identify genetic determinants of phenazine resistance.</title>
        <authorList>
            <person name="Mouncey N."/>
        </authorList>
    </citation>
    <scope>NUCLEOTIDE SEQUENCE [LARGE SCALE GENOMIC DNA]</scope>
    <source>
        <strain evidence="9 10">B2I6</strain>
    </source>
</reference>
<evidence type="ECO:0000256" key="2">
    <source>
        <dbReference type="ARBA" id="ARBA00001946"/>
    </source>
</evidence>
<evidence type="ECO:0000256" key="5">
    <source>
        <dbReference type="ARBA" id="ARBA00023027"/>
    </source>
</evidence>
<evidence type="ECO:0000256" key="3">
    <source>
        <dbReference type="ARBA" id="ARBA00022723"/>
    </source>
</evidence>
<keyword evidence="10" id="KW-1185">Reference proteome</keyword>
<dbReference type="RefSeq" id="WP_307161299.1">
    <property type="nucleotide sequence ID" value="NZ_JAUSWV010000002.1"/>
</dbReference>
<dbReference type="Proteomes" id="UP001230654">
    <property type="component" value="Unassembled WGS sequence"/>
</dbReference>
<dbReference type="EMBL" id="JAUSWV010000002">
    <property type="protein sequence ID" value="MDQ0578718.1"/>
    <property type="molecule type" value="Genomic_DNA"/>
</dbReference>
<dbReference type="Gene3D" id="3.40.718.10">
    <property type="entry name" value="Isopropylmalate Dehydrogenase"/>
    <property type="match status" value="1"/>
</dbReference>
<dbReference type="InterPro" id="IPR024084">
    <property type="entry name" value="IsoPropMal-DH-like_dom"/>
</dbReference>
<dbReference type="SUPFAM" id="SSF53659">
    <property type="entry name" value="Isocitrate/Isopropylmalate dehydrogenase-like"/>
    <property type="match status" value="1"/>
</dbReference>
<evidence type="ECO:0000256" key="4">
    <source>
        <dbReference type="ARBA" id="ARBA00023002"/>
    </source>
</evidence>
<feature type="region of interest" description="Disordered" evidence="7">
    <location>
        <begin position="34"/>
        <end position="67"/>
    </location>
</feature>
<evidence type="ECO:0000313" key="10">
    <source>
        <dbReference type="Proteomes" id="UP001230654"/>
    </source>
</evidence>
<evidence type="ECO:0000256" key="1">
    <source>
        <dbReference type="ARBA" id="ARBA00001936"/>
    </source>
</evidence>
<feature type="domain" description="Isopropylmalate dehydrogenase-like" evidence="8">
    <location>
        <begin position="1"/>
        <end position="52"/>
    </location>
</feature>
<accession>A0ABU0NHX4</accession>
<evidence type="ECO:0000259" key="8">
    <source>
        <dbReference type="Pfam" id="PF00180"/>
    </source>
</evidence>
<name>A0ABU0NHX4_STRRH</name>
<evidence type="ECO:0000256" key="6">
    <source>
        <dbReference type="ARBA" id="ARBA00023211"/>
    </source>
</evidence>
<comment type="caution">
    <text evidence="9">The sequence shown here is derived from an EMBL/GenBank/DDBJ whole genome shotgun (WGS) entry which is preliminary data.</text>
</comment>
<keyword evidence="4" id="KW-0560">Oxidoreductase</keyword>
<keyword evidence="3" id="KW-0479">Metal-binding</keyword>
<keyword evidence="5" id="KW-0520">NAD</keyword>
<keyword evidence="6" id="KW-0464">Manganese</keyword>
<evidence type="ECO:0000313" key="9">
    <source>
        <dbReference type="EMBL" id="MDQ0578718.1"/>
    </source>
</evidence>
<dbReference type="Pfam" id="PF00180">
    <property type="entry name" value="Iso_dh"/>
    <property type="match status" value="1"/>
</dbReference>
<dbReference type="InterPro" id="IPR050501">
    <property type="entry name" value="ICDH/IPMDH"/>
</dbReference>
<dbReference type="PANTHER" id="PTHR43275:SF1">
    <property type="entry name" value="D-MALATE DEHYDROGENASE [DECARBOXYLATING]"/>
    <property type="match status" value="1"/>
</dbReference>